<feature type="non-terminal residue" evidence="1">
    <location>
        <position position="53"/>
    </location>
</feature>
<dbReference type="AlphaFoldDB" id="A0A9N9PAJ2"/>
<gene>
    <name evidence="1" type="ORF">RFULGI_LOCUS17870</name>
</gene>
<organism evidence="1 2">
    <name type="scientific">Racocetra fulgida</name>
    <dbReference type="NCBI Taxonomy" id="60492"/>
    <lineage>
        <taxon>Eukaryota</taxon>
        <taxon>Fungi</taxon>
        <taxon>Fungi incertae sedis</taxon>
        <taxon>Mucoromycota</taxon>
        <taxon>Glomeromycotina</taxon>
        <taxon>Glomeromycetes</taxon>
        <taxon>Diversisporales</taxon>
        <taxon>Gigasporaceae</taxon>
        <taxon>Racocetra</taxon>
    </lineage>
</organism>
<evidence type="ECO:0000313" key="1">
    <source>
        <dbReference type="EMBL" id="CAG8802416.1"/>
    </source>
</evidence>
<sequence length="53" mass="5689">VGVQSSGIEYFQESIGLEIATHISVGKYKSAQNGNIIENDIIYTEEQVGGQSS</sequence>
<feature type="non-terminal residue" evidence="1">
    <location>
        <position position="1"/>
    </location>
</feature>
<name>A0A9N9PAJ2_9GLOM</name>
<dbReference type="Proteomes" id="UP000789396">
    <property type="component" value="Unassembled WGS sequence"/>
</dbReference>
<protein>
    <submittedName>
        <fullName evidence="1">15282_t:CDS:1</fullName>
    </submittedName>
</protein>
<reference evidence="1" key="1">
    <citation type="submission" date="2021-06" db="EMBL/GenBank/DDBJ databases">
        <authorList>
            <person name="Kallberg Y."/>
            <person name="Tangrot J."/>
            <person name="Rosling A."/>
        </authorList>
    </citation>
    <scope>NUCLEOTIDE SEQUENCE</scope>
    <source>
        <strain evidence="1">IN212</strain>
    </source>
</reference>
<dbReference type="EMBL" id="CAJVPZ010073669">
    <property type="protein sequence ID" value="CAG8802416.1"/>
    <property type="molecule type" value="Genomic_DNA"/>
</dbReference>
<evidence type="ECO:0000313" key="2">
    <source>
        <dbReference type="Proteomes" id="UP000789396"/>
    </source>
</evidence>
<keyword evidence="2" id="KW-1185">Reference proteome</keyword>
<proteinExistence type="predicted"/>
<accession>A0A9N9PAJ2</accession>
<comment type="caution">
    <text evidence="1">The sequence shown here is derived from an EMBL/GenBank/DDBJ whole genome shotgun (WGS) entry which is preliminary data.</text>
</comment>